<reference evidence="1 2" key="1">
    <citation type="submission" date="2016-08" db="EMBL/GenBank/DDBJ databases">
        <title>A novel genetic cassette of butanologenic Thermoanaerobacterium thermosaccharolyticum that directly convert cellulose to butanol.</title>
        <authorList>
            <person name="Li T."/>
            <person name="He J."/>
        </authorList>
    </citation>
    <scope>NUCLEOTIDE SEQUENCE [LARGE SCALE GENOMIC DNA]</scope>
    <source>
        <strain evidence="1 2">TG57</strain>
    </source>
</reference>
<organism evidence="1 2">
    <name type="scientific">Thermoanaerobacterium thermosaccharolyticum</name>
    <name type="common">Clostridium thermosaccharolyticum</name>
    <dbReference type="NCBI Taxonomy" id="1517"/>
    <lineage>
        <taxon>Bacteria</taxon>
        <taxon>Bacillati</taxon>
        <taxon>Bacillota</taxon>
        <taxon>Clostridia</taxon>
        <taxon>Thermoanaerobacterales</taxon>
        <taxon>Thermoanaerobacteraceae</taxon>
        <taxon>Thermoanaerobacterium</taxon>
    </lineage>
</organism>
<evidence type="ECO:0000313" key="2">
    <source>
        <dbReference type="Proteomes" id="UP000214975"/>
    </source>
</evidence>
<proteinExistence type="predicted"/>
<accession>A0A223I0N8</accession>
<protein>
    <submittedName>
        <fullName evidence="1">Uncharacterized protein</fullName>
    </submittedName>
</protein>
<dbReference type="EMBL" id="CP016893">
    <property type="protein sequence ID" value="AST58283.1"/>
    <property type="molecule type" value="Genomic_DNA"/>
</dbReference>
<gene>
    <name evidence="1" type="ORF">Thert_02379</name>
</gene>
<dbReference type="AlphaFoldDB" id="A0A223I0N8"/>
<dbReference type="Proteomes" id="UP000214975">
    <property type="component" value="Chromosome"/>
</dbReference>
<sequence length="37" mass="4433">MDITGTIFAYKHLLLLKQRNSIFFKKIVIEQKTFLSF</sequence>
<name>A0A223I0N8_THETR</name>
<evidence type="ECO:0000313" key="1">
    <source>
        <dbReference type="EMBL" id="AST58283.1"/>
    </source>
</evidence>